<organism evidence="1 2">
    <name type="scientific">Caerostris extrusa</name>
    <name type="common">Bark spider</name>
    <name type="synonym">Caerostris bankana</name>
    <dbReference type="NCBI Taxonomy" id="172846"/>
    <lineage>
        <taxon>Eukaryota</taxon>
        <taxon>Metazoa</taxon>
        <taxon>Ecdysozoa</taxon>
        <taxon>Arthropoda</taxon>
        <taxon>Chelicerata</taxon>
        <taxon>Arachnida</taxon>
        <taxon>Araneae</taxon>
        <taxon>Araneomorphae</taxon>
        <taxon>Entelegynae</taxon>
        <taxon>Araneoidea</taxon>
        <taxon>Araneidae</taxon>
        <taxon>Caerostris</taxon>
    </lineage>
</organism>
<accession>A0AAV4MC94</accession>
<proteinExistence type="predicted"/>
<dbReference type="EMBL" id="BPLR01002107">
    <property type="protein sequence ID" value="GIX70063.1"/>
    <property type="molecule type" value="Genomic_DNA"/>
</dbReference>
<gene>
    <name evidence="1" type="ORF">CEXT_755901</name>
</gene>
<dbReference type="Proteomes" id="UP001054945">
    <property type="component" value="Unassembled WGS sequence"/>
</dbReference>
<comment type="caution">
    <text evidence="1">The sequence shown here is derived from an EMBL/GenBank/DDBJ whole genome shotgun (WGS) entry which is preliminary data.</text>
</comment>
<dbReference type="AlphaFoldDB" id="A0AAV4MC94"/>
<reference evidence="1 2" key="1">
    <citation type="submission" date="2021-06" db="EMBL/GenBank/DDBJ databases">
        <title>Caerostris extrusa draft genome.</title>
        <authorList>
            <person name="Kono N."/>
            <person name="Arakawa K."/>
        </authorList>
    </citation>
    <scope>NUCLEOTIDE SEQUENCE [LARGE SCALE GENOMIC DNA]</scope>
</reference>
<evidence type="ECO:0000313" key="2">
    <source>
        <dbReference type="Proteomes" id="UP001054945"/>
    </source>
</evidence>
<keyword evidence="2" id="KW-1185">Reference proteome</keyword>
<evidence type="ECO:0000313" key="1">
    <source>
        <dbReference type="EMBL" id="GIX70063.1"/>
    </source>
</evidence>
<sequence length="146" mass="16769">MFDLNRLLSLLKEISIRVSKIYPSLLRDVKFSCLLLTITQTDMNSQEKSLRPEIRKLVFEGMKQFLHNILVFSSASQSPKRACAKLSTTYGDVPNDSCNGNTDHCSELQTKRFPLSFQTDACVAEKWLKLIDPNFKHKRISSKEQK</sequence>
<protein>
    <submittedName>
        <fullName evidence="1">Uncharacterized protein</fullName>
    </submittedName>
</protein>
<name>A0AAV4MC94_CAEEX</name>